<keyword evidence="4" id="KW-1185">Reference proteome</keyword>
<comment type="caution">
    <text evidence="3">The sequence shown here is derived from an EMBL/GenBank/DDBJ whole genome shotgun (WGS) entry which is preliminary data.</text>
</comment>
<feature type="chain" id="PRO_5020937548" evidence="1">
    <location>
        <begin position="30"/>
        <end position="432"/>
    </location>
</feature>
<organism evidence="3 4">
    <name type="scientific">Cohnella fermenti</name>
    <dbReference type="NCBI Taxonomy" id="2565925"/>
    <lineage>
        <taxon>Bacteria</taxon>
        <taxon>Bacillati</taxon>
        <taxon>Bacillota</taxon>
        <taxon>Bacilli</taxon>
        <taxon>Bacillales</taxon>
        <taxon>Paenibacillaceae</taxon>
        <taxon>Cohnella</taxon>
    </lineage>
</organism>
<keyword evidence="1" id="KW-0732">Signal</keyword>
<dbReference type="EMBL" id="SSOB01000013">
    <property type="protein sequence ID" value="THF79509.1"/>
    <property type="molecule type" value="Genomic_DNA"/>
</dbReference>
<sequence length="432" mass="45727">MRTNKTRNSLLSAALLAVGLTSVAGGASAASQTANAPIGEVTMTVEKFTIGQGYYLEPTVVPFYAGDNGADLVLRALGEDNVKYQGATDTGFYLTGVKDSTLEANIPAYILSHMSEEPTARESDDEWLGEYDYSPEGGWMSVVNNVSPDVGPSDYKPHEGDVIRYQFTVSGYGADFTTSEWAEGYATFANKDKLTTLVAGLNSSSAQAAKLAQADIKSAYDNAYDVLKNLESTQASVDAAYDRLAGLLDWKLAFSDAGTISSWAADSLGKAVEKGYLQGSDGKLSPKATITRAEFAKLLVNVLGLELSTSASSSFSDVSPEKWYFVYVNTASEAGFISGYKGAFLPNDSITREQMASILVKALGVKDAAAAATIADAASVSAWAKADVELAIGTGLMQGQDNRFDPQGDVTREMATVVALRAYAYRAEHAAA</sequence>
<proteinExistence type="predicted"/>
<evidence type="ECO:0000256" key="1">
    <source>
        <dbReference type="SAM" id="SignalP"/>
    </source>
</evidence>
<gene>
    <name evidence="3" type="ORF">E6C55_12030</name>
</gene>
<feature type="domain" description="SLH" evidence="2">
    <location>
        <begin position="311"/>
        <end position="373"/>
    </location>
</feature>
<dbReference type="Proteomes" id="UP000310636">
    <property type="component" value="Unassembled WGS sequence"/>
</dbReference>
<dbReference type="InterPro" id="IPR001119">
    <property type="entry name" value="SLH_dom"/>
</dbReference>
<dbReference type="InterPro" id="IPR006311">
    <property type="entry name" value="TAT_signal"/>
</dbReference>
<accession>A0A4S4C1S8</accession>
<dbReference type="Pfam" id="PF00395">
    <property type="entry name" value="SLH"/>
    <property type="match status" value="3"/>
</dbReference>
<evidence type="ECO:0000313" key="3">
    <source>
        <dbReference type="EMBL" id="THF79509.1"/>
    </source>
</evidence>
<dbReference type="OrthoDB" id="411361at2"/>
<dbReference type="PROSITE" id="PS51272">
    <property type="entry name" value="SLH"/>
    <property type="match status" value="3"/>
</dbReference>
<dbReference type="AlphaFoldDB" id="A0A4S4C1S8"/>
<feature type="signal peptide" evidence="1">
    <location>
        <begin position="1"/>
        <end position="29"/>
    </location>
</feature>
<evidence type="ECO:0000313" key="4">
    <source>
        <dbReference type="Proteomes" id="UP000310636"/>
    </source>
</evidence>
<reference evidence="3 4" key="1">
    <citation type="submission" date="2019-04" db="EMBL/GenBank/DDBJ databases">
        <title>Cohnella sp. nov. isolated from preserved vegetables.</title>
        <authorList>
            <person name="Lin S.-Y."/>
            <person name="Hung M.-H."/>
            <person name="Young C.-C."/>
        </authorList>
    </citation>
    <scope>NUCLEOTIDE SEQUENCE [LARGE SCALE GENOMIC DNA]</scope>
    <source>
        <strain evidence="3 4">CC-MHH1044</strain>
    </source>
</reference>
<protein>
    <submittedName>
        <fullName evidence="3">DUF4430 domain-containing protein</fullName>
    </submittedName>
</protein>
<dbReference type="PROSITE" id="PS51318">
    <property type="entry name" value="TAT"/>
    <property type="match status" value="1"/>
</dbReference>
<feature type="domain" description="SLH" evidence="2">
    <location>
        <begin position="374"/>
        <end position="432"/>
    </location>
</feature>
<evidence type="ECO:0000259" key="2">
    <source>
        <dbReference type="PROSITE" id="PS51272"/>
    </source>
</evidence>
<name>A0A4S4C1S8_9BACL</name>
<feature type="domain" description="SLH" evidence="2">
    <location>
        <begin position="251"/>
        <end position="310"/>
    </location>
</feature>
<dbReference type="RefSeq" id="WP_136370045.1">
    <property type="nucleotide sequence ID" value="NZ_SSOB01000013.1"/>
</dbReference>